<dbReference type="EMBL" id="MU001674">
    <property type="protein sequence ID" value="KAF2459746.1"/>
    <property type="molecule type" value="Genomic_DNA"/>
</dbReference>
<name>A0A6A6P6X4_9PEZI</name>
<protein>
    <recommendedName>
        <fullName evidence="4">Secreted protein</fullName>
    </recommendedName>
</protein>
<keyword evidence="1" id="KW-0732">Signal</keyword>
<reference evidence="2" key="1">
    <citation type="journal article" date="2020" name="Stud. Mycol.">
        <title>101 Dothideomycetes genomes: a test case for predicting lifestyles and emergence of pathogens.</title>
        <authorList>
            <person name="Haridas S."/>
            <person name="Albert R."/>
            <person name="Binder M."/>
            <person name="Bloem J."/>
            <person name="Labutti K."/>
            <person name="Salamov A."/>
            <person name="Andreopoulos B."/>
            <person name="Baker S."/>
            <person name="Barry K."/>
            <person name="Bills G."/>
            <person name="Bluhm B."/>
            <person name="Cannon C."/>
            <person name="Castanera R."/>
            <person name="Culley D."/>
            <person name="Daum C."/>
            <person name="Ezra D."/>
            <person name="Gonzalez J."/>
            <person name="Henrissat B."/>
            <person name="Kuo A."/>
            <person name="Liang C."/>
            <person name="Lipzen A."/>
            <person name="Lutzoni F."/>
            <person name="Magnuson J."/>
            <person name="Mondo S."/>
            <person name="Nolan M."/>
            <person name="Ohm R."/>
            <person name="Pangilinan J."/>
            <person name="Park H.-J."/>
            <person name="Ramirez L."/>
            <person name="Alfaro M."/>
            <person name="Sun H."/>
            <person name="Tritt A."/>
            <person name="Yoshinaga Y."/>
            <person name="Zwiers L.-H."/>
            <person name="Turgeon B."/>
            <person name="Goodwin S."/>
            <person name="Spatafora J."/>
            <person name="Crous P."/>
            <person name="Grigoriev I."/>
        </authorList>
    </citation>
    <scope>NUCLEOTIDE SEQUENCE</scope>
    <source>
        <strain evidence="2">ATCC 16933</strain>
    </source>
</reference>
<evidence type="ECO:0008006" key="4">
    <source>
        <dbReference type="Google" id="ProtNLM"/>
    </source>
</evidence>
<organism evidence="2 3">
    <name type="scientific">Lineolata rhizophorae</name>
    <dbReference type="NCBI Taxonomy" id="578093"/>
    <lineage>
        <taxon>Eukaryota</taxon>
        <taxon>Fungi</taxon>
        <taxon>Dikarya</taxon>
        <taxon>Ascomycota</taxon>
        <taxon>Pezizomycotina</taxon>
        <taxon>Dothideomycetes</taxon>
        <taxon>Dothideomycetes incertae sedis</taxon>
        <taxon>Lineolatales</taxon>
        <taxon>Lineolataceae</taxon>
        <taxon>Lineolata</taxon>
    </lineage>
</organism>
<evidence type="ECO:0000313" key="2">
    <source>
        <dbReference type="EMBL" id="KAF2459746.1"/>
    </source>
</evidence>
<accession>A0A6A6P6X4</accession>
<evidence type="ECO:0000256" key="1">
    <source>
        <dbReference type="SAM" id="SignalP"/>
    </source>
</evidence>
<proteinExistence type="predicted"/>
<evidence type="ECO:0000313" key="3">
    <source>
        <dbReference type="Proteomes" id="UP000799766"/>
    </source>
</evidence>
<sequence>MWTSSTVVAFVTALLPNPILACKPSGPLQTIMRARRSPLAPEPQPITPRQLSRWSLISSDFRSTARAIRACPYRTLPHASRICRDFG</sequence>
<dbReference type="Proteomes" id="UP000799766">
    <property type="component" value="Unassembled WGS sequence"/>
</dbReference>
<dbReference type="AlphaFoldDB" id="A0A6A6P6X4"/>
<feature type="signal peptide" evidence="1">
    <location>
        <begin position="1"/>
        <end position="21"/>
    </location>
</feature>
<gene>
    <name evidence="2" type="ORF">BDY21DRAFT_336372</name>
</gene>
<feature type="chain" id="PRO_5025645659" description="Secreted protein" evidence="1">
    <location>
        <begin position="22"/>
        <end position="87"/>
    </location>
</feature>
<keyword evidence="3" id="KW-1185">Reference proteome</keyword>